<dbReference type="InterPro" id="IPR006143">
    <property type="entry name" value="RND_pump_MFP"/>
</dbReference>
<dbReference type="Gene3D" id="2.40.50.100">
    <property type="match status" value="1"/>
</dbReference>
<name>A0ABV2BW03_9GAMM</name>
<reference evidence="1 2" key="1">
    <citation type="submission" date="2024-06" db="EMBL/GenBank/DDBJ databases">
        <authorList>
            <person name="Li F."/>
        </authorList>
    </citation>
    <scope>NUCLEOTIDE SEQUENCE [LARGE SCALE GENOMIC DNA]</scope>
    <source>
        <strain evidence="1 2">GXAS 311</strain>
    </source>
</reference>
<dbReference type="Gene3D" id="2.40.30.170">
    <property type="match status" value="1"/>
</dbReference>
<dbReference type="InterPro" id="IPR058624">
    <property type="entry name" value="MdtA-like_HH"/>
</dbReference>
<dbReference type="NCBIfam" id="TIGR01730">
    <property type="entry name" value="RND_mfp"/>
    <property type="match status" value="1"/>
</dbReference>
<dbReference type="Gene3D" id="1.10.287.470">
    <property type="entry name" value="Helix hairpin bin"/>
    <property type="match status" value="1"/>
</dbReference>
<keyword evidence="2" id="KW-1185">Reference proteome</keyword>
<dbReference type="PROSITE" id="PS51257">
    <property type="entry name" value="PROKAR_LIPOPROTEIN"/>
    <property type="match status" value="1"/>
</dbReference>
<evidence type="ECO:0000313" key="2">
    <source>
        <dbReference type="Proteomes" id="UP001548189"/>
    </source>
</evidence>
<accession>A0ABV2BW03</accession>
<sequence length="356" mass="39805">MFNSKLQSQIFLTLILATLLISCNQQQKTEIKEVILRPVRTMQIHATSVNPLHEFTAVVDASKKADLSFKISGELIELPVKQGDRVKTGQVIARLDDKDILIQLDEAKSTYHKASSDFNRAKDLLKTNHISQSDYDLLKAQFNSAKAKLETAENNLAYTRLKASFEGVVAKKYVENFEEVTVTQPIIALHDLSYLNLKIDVPESIMINVKKQSERPTAIAVFDAIDDIEFPLTFKEISTQADEVTKTYEVTYTMPAPTAYTILPGMTARVMGRRILDKKQPEIFYLPPSTVLKDKQGHYVFIVVPVENNKGKIQRKPVSIGEITPFGLEIFSGVDNGDSLLTAGMSKVTNGQLVKL</sequence>
<gene>
    <name evidence="1" type="ORF">ABVT43_13385</name>
</gene>
<dbReference type="EMBL" id="JBEVCJ010000017">
    <property type="protein sequence ID" value="MET1256127.1"/>
    <property type="molecule type" value="Genomic_DNA"/>
</dbReference>
<dbReference type="Proteomes" id="UP001548189">
    <property type="component" value="Unassembled WGS sequence"/>
</dbReference>
<comment type="caution">
    <text evidence="1">The sequence shown here is derived from an EMBL/GenBank/DDBJ whole genome shotgun (WGS) entry which is preliminary data.</text>
</comment>
<protein>
    <submittedName>
        <fullName evidence="1">Efflux RND transporter periplasmic adaptor subunit</fullName>
    </submittedName>
</protein>
<dbReference type="PANTHER" id="PTHR30469">
    <property type="entry name" value="MULTIDRUG RESISTANCE PROTEIN MDTA"/>
    <property type="match status" value="1"/>
</dbReference>
<proteinExistence type="predicted"/>
<dbReference type="PANTHER" id="PTHR30469:SF20">
    <property type="entry name" value="EFFLUX RND TRANSPORTER PERIPLASMIC ADAPTOR SUBUNIT"/>
    <property type="match status" value="1"/>
</dbReference>
<dbReference type="Pfam" id="PF25876">
    <property type="entry name" value="HH_MFP_RND"/>
    <property type="match status" value="1"/>
</dbReference>
<organism evidence="1 2">
    <name type="scientific">Aliikangiella maris</name>
    <dbReference type="NCBI Taxonomy" id="3162458"/>
    <lineage>
        <taxon>Bacteria</taxon>
        <taxon>Pseudomonadati</taxon>
        <taxon>Pseudomonadota</taxon>
        <taxon>Gammaproteobacteria</taxon>
        <taxon>Oceanospirillales</taxon>
        <taxon>Pleioneaceae</taxon>
        <taxon>Aliikangiella</taxon>
    </lineage>
</organism>
<dbReference type="Gene3D" id="2.40.420.20">
    <property type="match status" value="1"/>
</dbReference>
<dbReference type="SUPFAM" id="SSF111369">
    <property type="entry name" value="HlyD-like secretion proteins"/>
    <property type="match status" value="1"/>
</dbReference>
<evidence type="ECO:0000313" key="1">
    <source>
        <dbReference type="EMBL" id="MET1256127.1"/>
    </source>
</evidence>